<dbReference type="PANTHER" id="PTHR22881:SF27">
    <property type="entry name" value="BROMODOMAIN CONTAINING 7_9"/>
    <property type="match status" value="1"/>
</dbReference>
<dbReference type="Gene3D" id="1.20.920.10">
    <property type="entry name" value="Bromodomain-like"/>
    <property type="match status" value="1"/>
</dbReference>
<dbReference type="OMA" id="ISHEFPQ"/>
<name>A0A8T2SEI0_CERRI</name>
<keyword evidence="1 2" id="KW-0103">Bromodomain</keyword>
<dbReference type="InterPro" id="IPR018359">
    <property type="entry name" value="Bromodomain_CS"/>
</dbReference>
<dbReference type="EMBL" id="CM035425">
    <property type="protein sequence ID" value="KAH7330861.1"/>
    <property type="molecule type" value="Genomic_DNA"/>
</dbReference>
<feature type="compositionally biased region" description="Low complexity" evidence="3">
    <location>
        <begin position="26"/>
        <end position="40"/>
    </location>
</feature>
<evidence type="ECO:0000313" key="6">
    <source>
        <dbReference type="Proteomes" id="UP000825935"/>
    </source>
</evidence>
<dbReference type="PROSITE" id="PS00633">
    <property type="entry name" value="BROMODOMAIN_1"/>
    <property type="match status" value="1"/>
</dbReference>
<evidence type="ECO:0000259" key="4">
    <source>
        <dbReference type="PROSITE" id="PS50014"/>
    </source>
</evidence>
<feature type="compositionally biased region" description="Basic and acidic residues" evidence="3">
    <location>
        <begin position="209"/>
        <end position="224"/>
    </location>
</feature>
<feature type="compositionally biased region" description="Polar residues" evidence="3">
    <location>
        <begin position="177"/>
        <end position="186"/>
    </location>
</feature>
<evidence type="ECO:0000256" key="3">
    <source>
        <dbReference type="SAM" id="MobiDB-lite"/>
    </source>
</evidence>
<feature type="region of interest" description="Disordered" evidence="3">
    <location>
        <begin position="177"/>
        <end position="240"/>
    </location>
</feature>
<keyword evidence="6" id="KW-1185">Reference proteome</keyword>
<dbReference type="SUPFAM" id="SSF47370">
    <property type="entry name" value="Bromodomain"/>
    <property type="match status" value="1"/>
</dbReference>
<sequence length="877" mass="94642">MQEEGKRPSSQPPPHEQLSPPAGTHPLSTPPSSLTTPFPLQKKKLLKVILKAPPSPNPSNIPSHSRPLSPTNSCPTLSAPLLPHHHHNLQQHQFHHHQQLLLQQQHLHKQRLLQQQTQQLASELQIKLQQQHLLQQEHPRLLEQFKQQLAQEQICTSSSLDSQSNVVSLWKQEISANPEQRQTIQAQEGLEEQEKGDDRRISKSKRRRDRSEFLSDVPPEERSVGQKLRHKSENADIPCRPYTLQEQAKGSYRENGREKTILQLQEDANMGGEQGSGRLKFSEEHLEGDRHANNFLKNNTVNHHLPVLGLQGSNAVAHEVQLVSRPRLSAGNGAAIASRHKVASSSSAVHSDAPRAATWGNAPTVCKPLSEGYGPADGAATVNSSKGLAEANSASIPEKKVLRGILDKLQKKDRYGAFSAPVDANEVPDYYDVIKEPMDFGTMRKRISSNFYTNLDLFENDIFAICNNAMTFNAAGTVYHRQARAIKAAAETILDALRTPGSADGGILQQKVVGTESNAKKSHKKKKSWTSDFVMGSSANVGGRVGRGLSAAAVAESYFVDWQAGSGQNANKLMVDDRDDPTGYLAKSLGLGDERRWQLNEESRRSTYRQGRDIECNPLVNTVCGGSMQFVPAAFQSDFAYARSLARFAADLGQDVWKIAAEKIAKALPSGVPFGPGWVGQREAAGRSLASIPSKSFGHGGSGPLSRVEHASNKVGISSAQGVESFCAAECSTKAIDSKGAAGSTDHLPSTSDFGCGGKHGAFHGLKEGEGVNEMAPISQSVSSAMFNSNSATDVSQVGDVDGGGSHHKHLYSSAEASCGGTLTNNFEGEPILIPGRESDERHSLDYNSGQSSVLHPGSLSSIAPNDGANGRLDGGG</sequence>
<reference evidence="5" key="1">
    <citation type="submission" date="2021-08" db="EMBL/GenBank/DDBJ databases">
        <title>WGS assembly of Ceratopteris richardii.</title>
        <authorList>
            <person name="Marchant D.B."/>
            <person name="Chen G."/>
            <person name="Jenkins J."/>
            <person name="Shu S."/>
            <person name="Leebens-Mack J."/>
            <person name="Grimwood J."/>
            <person name="Schmutz J."/>
            <person name="Soltis P."/>
            <person name="Soltis D."/>
            <person name="Chen Z.-H."/>
        </authorList>
    </citation>
    <scope>NUCLEOTIDE SEQUENCE</scope>
    <source>
        <strain evidence="5">Whitten #5841</strain>
        <tissue evidence="5">Leaf</tissue>
    </source>
</reference>
<evidence type="ECO:0000313" key="5">
    <source>
        <dbReference type="EMBL" id="KAH7330861.1"/>
    </source>
</evidence>
<dbReference type="InterPro" id="IPR001487">
    <property type="entry name" value="Bromodomain"/>
</dbReference>
<gene>
    <name evidence="5" type="ORF">KP509_20G005700</name>
</gene>
<proteinExistence type="predicted"/>
<accession>A0A8T2SEI0</accession>
<dbReference type="InterPro" id="IPR051831">
    <property type="entry name" value="Bromodomain_contain_prot"/>
</dbReference>
<evidence type="ECO:0000256" key="1">
    <source>
        <dbReference type="ARBA" id="ARBA00023117"/>
    </source>
</evidence>
<dbReference type="EMBL" id="CM035425">
    <property type="protein sequence ID" value="KAH7330860.1"/>
    <property type="molecule type" value="Genomic_DNA"/>
</dbReference>
<feature type="compositionally biased region" description="Polar residues" evidence="3">
    <location>
        <begin position="846"/>
        <end position="864"/>
    </location>
</feature>
<dbReference type="AlphaFoldDB" id="A0A8T2SEI0"/>
<dbReference type="PANTHER" id="PTHR22881">
    <property type="entry name" value="BROMODOMAIN CONTAINING PROTEIN"/>
    <property type="match status" value="1"/>
</dbReference>
<organism evidence="5 6">
    <name type="scientific">Ceratopteris richardii</name>
    <name type="common">Triangle waterfern</name>
    <dbReference type="NCBI Taxonomy" id="49495"/>
    <lineage>
        <taxon>Eukaryota</taxon>
        <taxon>Viridiplantae</taxon>
        <taxon>Streptophyta</taxon>
        <taxon>Embryophyta</taxon>
        <taxon>Tracheophyta</taxon>
        <taxon>Polypodiopsida</taxon>
        <taxon>Polypodiidae</taxon>
        <taxon>Polypodiales</taxon>
        <taxon>Pteridineae</taxon>
        <taxon>Pteridaceae</taxon>
        <taxon>Parkerioideae</taxon>
        <taxon>Ceratopteris</taxon>
    </lineage>
</organism>
<dbReference type="OrthoDB" id="21449at2759"/>
<feature type="domain" description="Bromo" evidence="4">
    <location>
        <begin position="410"/>
        <end position="480"/>
    </location>
</feature>
<feature type="region of interest" description="Disordered" evidence="3">
    <location>
        <begin position="830"/>
        <end position="877"/>
    </location>
</feature>
<dbReference type="PROSITE" id="PS50014">
    <property type="entry name" value="BROMODOMAIN_2"/>
    <property type="match status" value="1"/>
</dbReference>
<dbReference type="Pfam" id="PF00439">
    <property type="entry name" value="Bromodomain"/>
    <property type="match status" value="1"/>
</dbReference>
<protein>
    <recommendedName>
        <fullName evidence="4">Bromo domain-containing protein</fullName>
    </recommendedName>
</protein>
<dbReference type="InterPro" id="IPR036427">
    <property type="entry name" value="Bromodomain-like_sf"/>
</dbReference>
<dbReference type="PRINTS" id="PR00503">
    <property type="entry name" value="BROMODOMAIN"/>
</dbReference>
<dbReference type="SMART" id="SM00297">
    <property type="entry name" value="BROMO"/>
    <property type="match status" value="1"/>
</dbReference>
<dbReference type="Proteomes" id="UP000825935">
    <property type="component" value="Chromosome 20"/>
</dbReference>
<evidence type="ECO:0000256" key="2">
    <source>
        <dbReference type="PROSITE-ProRule" id="PRU00035"/>
    </source>
</evidence>
<comment type="caution">
    <text evidence="5">The sequence shown here is derived from an EMBL/GenBank/DDBJ whole genome shotgun (WGS) entry which is preliminary data.</text>
</comment>
<feature type="compositionally biased region" description="Basic and acidic residues" evidence="3">
    <location>
        <begin position="192"/>
        <end position="201"/>
    </location>
</feature>
<feature type="region of interest" description="Disordered" evidence="3">
    <location>
        <begin position="1"/>
        <end position="82"/>
    </location>
</feature>